<dbReference type="InterPro" id="IPR000639">
    <property type="entry name" value="Epox_hydrolase-like"/>
</dbReference>
<dbReference type="GO" id="GO:0047372">
    <property type="term" value="F:monoacylglycerol lipase activity"/>
    <property type="evidence" value="ECO:0007669"/>
    <property type="project" value="TreeGrafter"/>
</dbReference>
<dbReference type="SUPFAM" id="SSF53474">
    <property type="entry name" value="alpha/beta-Hydrolases"/>
    <property type="match status" value="1"/>
</dbReference>
<dbReference type="GeneID" id="19985616"/>
<reference evidence="2 3" key="1">
    <citation type="submission" date="2013-03" db="EMBL/GenBank/DDBJ databases">
        <title>The Genome Sequence of Cladophialophora carrionii CBS 160.54.</title>
        <authorList>
            <consortium name="The Broad Institute Genomics Platform"/>
            <person name="Cuomo C."/>
            <person name="de Hoog S."/>
            <person name="Gorbushina A."/>
            <person name="Walker B."/>
            <person name="Young S.K."/>
            <person name="Zeng Q."/>
            <person name="Gargeya S."/>
            <person name="Fitzgerald M."/>
            <person name="Haas B."/>
            <person name="Abouelleil A."/>
            <person name="Allen A.W."/>
            <person name="Alvarado L."/>
            <person name="Arachchi H.M."/>
            <person name="Berlin A.M."/>
            <person name="Chapman S.B."/>
            <person name="Gainer-Dewar J."/>
            <person name="Goldberg J."/>
            <person name="Griggs A."/>
            <person name="Gujja S."/>
            <person name="Hansen M."/>
            <person name="Howarth C."/>
            <person name="Imamovic A."/>
            <person name="Ireland A."/>
            <person name="Larimer J."/>
            <person name="McCowan C."/>
            <person name="Murphy C."/>
            <person name="Pearson M."/>
            <person name="Poon T.W."/>
            <person name="Priest M."/>
            <person name="Roberts A."/>
            <person name="Saif S."/>
            <person name="Shea T."/>
            <person name="Sisk P."/>
            <person name="Sykes S."/>
            <person name="Wortman J."/>
            <person name="Nusbaum C."/>
            <person name="Birren B."/>
        </authorList>
    </citation>
    <scope>NUCLEOTIDE SEQUENCE [LARGE SCALE GENOMIC DNA]</scope>
    <source>
        <strain evidence="2 3">CBS 160.54</strain>
    </source>
</reference>
<protein>
    <recommendedName>
        <fullName evidence="1">AB hydrolase-1 domain-containing protein</fullName>
    </recommendedName>
</protein>
<dbReference type="PANTHER" id="PTHR43798">
    <property type="entry name" value="MONOACYLGLYCEROL LIPASE"/>
    <property type="match status" value="1"/>
</dbReference>
<feature type="domain" description="AB hydrolase-1" evidence="1">
    <location>
        <begin position="30"/>
        <end position="280"/>
    </location>
</feature>
<gene>
    <name evidence="2" type="ORF">G647_07123</name>
</gene>
<dbReference type="PRINTS" id="PR00412">
    <property type="entry name" value="EPOXHYDRLASE"/>
</dbReference>
<evidence type="ECO:0000259" key="1">
    <source>
        <dbReference type="Pfam" id="PF00561"/>
    </source>
</evidence>
<dbReference type="OrthoDB" id="19657at2759"/>
<dbReference type="PANTHER" id="PTHR43798:SF33">
    <property type="entry name" value="HYDROLASE, PUTATIVE (AFU_ORTHOLOGUE AFUA_2G14860)-RELATED"/>
    <property type="match status" value="1"/>
</dbReference>
<dbReference type="GO" id="GO:0046464">
    <property type="term" value="P:acylglycerol catabolic process"/>
    <property type="evidence" value="ECO:0007669"/>
    <property type="project" value="TreeGrafter"/>
</dbReference>
<evidence type="ECO:0000313" key="2">
    <source>
        <dbReference type="EMBL" id="ETI20781.1"/>
    </source>
</evidence>
<dbReference type="Pfam" id="PF00561">
    <property type="entry name" value="Abhydrolase_1"/>
    <property type="match status" value="1"/>
</dbReference>
<dbReference type="Proteomes" id="UP000030678">
    <property type="component" value="Unassembled WGS sequence"/>
</dbReference>
<dbReference type="VEuPathDB" id="FungiDB:G647_07123"/>
<dbReference type="AlphaFoldDB" id="V9D2A7"/>
<dbReference type="Gene3D" id="3.40.50.1820">
    <property type="entry name" value="alpha/beta hydrolase"/>
    <property type="match status" value="1"/>
</dbReference>
<dbReference type="GO" id="GO:0016020">
    <property type="term" value="C:membrane"/>
    <property type="evidence" value="ECO:0007669"/>
    <property type="project" value="TreeGrafter"/>
</dbReference>
<dbReference type="EMBL" id="KB822707">
    <property type="protein sequence ID" value="ETI20781.1"/>
    <property type="molecule type" value="Genomic_DNA"/>
</dbReference>
<accession>V9D2A7</accession>
<sequence>MPNTKTVHVPHLGGIDAAYQSPHPYDPSKPTLILVNSFTTSSELYQKQYANKELTDKMNLVAIELLGHGQTRTKSENFTYWDTAIMNIQVMDALGIKKAFVLGTSQGGWITVRMALLAPEKIVGIIPLGTSLDYESQRTRDLGCWDGVRDVSGPVNAWTSKTPTPDFQPDLSYCDFLIDIGFGKNCPQETRDFWRKTIQSNYKGDDGRRRGRMAAINLRDRDGLHGRLFDVTCPVMWLHGTDDVVYSVANAKEEIKLFVNSPSAELITVDGGAHFLSASHPKEVDNALIAFVGKYA</sequence>
<evidence type="ECO:0000313" key="3">
    <source>
        <dbReference type="Proteomes" id="UP000030678"/>
    </source>
</evidence>
<name>V9D2A7_9EURO</name>
<organism evidence="2 3">
    <name type="scientific">Cladophialophora carrionii CBS 160.54</name>
    <dbReference type="NCBI Taxonomy" id="1279043"/>
    <lineage>
        <taxon>Eukaryota</taxon>
        <taxon>Fungi</taxon>
        <taxon>Dikarya</taxon>
        <taxon>Ascomycota</taxon>
        <taxon>Pezizomycotina</taxon>
        <taxon>Eurotiomycetes</taxon>
        <taxon>Chaetothyriomycetidae</taxon>
        <taxon>Chaetothyriales</taxon>
        <taxon>Herpotrichiellaceae</taxon>
        <taxon>Cladophialophora</taxon>
    </lineage>
</organism>
<dbReference type="InterPro" id="IPR000073">
    <property type="entry name" value="AB_hydrolase_1"/>
</dbReference>
<dbReference type="InterPro" id="IPR029058">
    <property type="entry name" value="AB_hydrolase_fold"/>
</dbReference>
<dbReference type="InterPro" id="IPR050266">
    <property type="entry name" value="AB_hydrolase_sf"/>
</dbReference>
<dbReference type="HOGENOM" id="CLU_062856_0_0_1"/>
<proteinExistence type="predicted"/>
<dbReference type="RefSeq" id="XP_008729662.1">
    <property type="nucleotide sequence ID" value="XM_008731440.1"/>
</dbReference>